<evidence type="ECO:0000313" key="2">
    <source>
        <dbReference type="EMBL" id="UYO61838.1"/>
    </source>
</evidence>
<dbReference type="InterPro" id="IPR019096">
    <property type="entry name" value="YopX_protein"/>
</dbReference>
<reference evidence="2" key="1">
    <citation type="submission" date="2021-11" db="EMBL/GenBank/DDBJ databases">
        <title>Isoprene-degrading acetogen.</title>
        <authorList>
            <person name="Yang Y."/>
            <person name="Jin H."/>
            <person name="Yan J."/>
        </authorList>
    </citation>
    <scope>NUCLEOTIDE SEQUENCE</scope>
    <source>
        <strain evidence="2">Berkeley</strain>
    </source>
</reference>
<sequence>MREILFRGKRTDNDEWVEGSFVPDLLEVKGGSDMVSWGFIKSPDLERIKSPMYEVERETVGQYTGLKDCNGLRIFEGDILKFKVEDAAQEMLVKVCYGEFVDENDSQFYLGWHVVGNGMTVSIFNGKDDGYDLLGMCKVAGSIHDNPELLEVQE</sequence>
<gene>
    <name evidence="2" type="ORF">LNN31_13745</name>
</gene>
<evidence type="ECO:0000313" key="3">
    <source>
        <dbReference type="Proteomes" id="UP001163550"/>
    </source>
</evidence>
<evidence type="ECO:0000259" key="1">
    <source>
        <dbReference type="Pfam" id="PF09643"/>
    </source>
</evidence>
<proteinExistence type="predicted"/>
<protein>
    <submittedName>
        <fullName evidence="2">YopX family protein</fullName>
    </submittedName>
</protein>
<dbReference type="InterPro" id="IPR023385">
    <property type="entry name" value="YopX-like_C"/>
</dbReference>
<dbReference type="InterPro" id="IPR010024">
    <property type="entry name" value="CHP16711"/>
</dbReference>
<dbReference type="EMBL" id="CP087994">
    <property type="protein sequence ID" value="UYO61838.1"/>
    <property type="molecule type" value="Genomic_DNA"/>
</dbReference>
<name>A0ABY6HBF1_9FIRM</name>
<organism evidence="2 3">
    <name type="scientific">Acetobacterium wieringae</name>
    <dbReference type="NCBI Taxonomy" id="52694"/>
    <lineage>
        <taxon>Bacteria</taxon>
        <taxon>Bacillati</taxon>
        <taxon>Bacillota</taxon>
        <taxon>Clostridia</taxon>
        <taxon>Eubacteriales</taxon>
        <taxon>Eubacteriaceae</taxon>
        <taxon>Acetobacterium</taxon>
    </lineage>
</organism>
<dbReference type="Pfam" id="PF09643">
    <property type="entry name" value="YopX"/>
    <property type="match status" value="1"/>
</dbReference>
<dbReference type="Gene3D" id="2.30.30.290">
    <property type="entry name" value="YopX-like domains"/>
    <property type="match status" value="1"/>
</dbReference>
<accession>A0ABY6HBF1</accession>
<feature type="domain" description="YopX protein" evidence="1">
    <location>
        <begin position="6"/>
        <end position="151"/>
    </location>
</feature>
<dbReference type="RefSeq" id="WP_263992633.1">
    <property type="nucleotide sequence ID" value="NZ_CP087994.1"/>
</dbReference>
<dbReference type="SUPFAM" id="SSF159006">
    <property type="entry name" value="YopX-like"/>
    <property type="match status" value="1"/>
</dbReference>
<dbReference type="NCBIfam" id="TIGR01671">
    <property type="entry name" value="phage_TIGR01671"/>
    <property type="match status" value="1"/>
</dbReference>
<keyword evidence="3" id="KW-1185">Reference proteome</keyword>
<dbReference type="Proteomes" id="UP001163550">
    <property type="component" value="Chromosome"/>
</dbReference>